<dbReference type="GO" id="GO:0016791">
    <property type="term" value="F:phosphatase activity"/>
    <property type="evidence" value="ECO:0007669"/>
    <property type="project" value="UniProtKB-ARBA"/>
</dbReference>
<dbReference type="Gene3D" id="3.30.1240.20">
    <property type="match status" value="1"/>
</dbReference>
<dbReference type="Pfam" id="PF08282">
    <property type="entry name" value="Hydrolase_3"/>
    <property type="match status" value="1"/>
</dbReference>
<name>A0A2H0UC70_9BACT</name>
<evidence type="ECO:0000313" key="1">
    <source>
        <dbReference type="EMBL" id="PIR84023.1"/>
    </source>
</evidence>
<accession>A0A2H0UC70</accession>
<dbReference type="Proteomes" id="UP000231192">
    <property type="component" value="Unassembled WGS sequence"/>
</dbReference>
<dbReference type="InterPro" id="IPR043169">
    <property type="entry name" value="PMM_cap"/>
</dbReference>
<dbReference type="GO" id="GO:0009298">
    <property type="term" value="P:GDP-mannose biosynthetic process"/>
    <property type="evidence" value="ECO:0007669"/>
    <property type="project" value="UniProtKB-UniPathway"/>
</dbReference>
<protein>
    <submittedName>
        <fullName evidence="1">Uncharacterized protein</fullName>
    </submittedName>
</protein>
<organism evidence="1 2">
    <name type="scientific">Candidatus Kaiserbacteria bacterium CG10_big_fil_rev_8_21_14_0_10_51_14</name>
    <dbReference type="NCBI Taxonomy" id="1974610"/>
    <lineage>
        <taxon>Bacteria</taxon>
        <taxon>Candidatus Kaiseribacteriota</taxon>
    </lineage>
</organism>
<dbReference type="InterPro" id="IPR023214">
    <property type="entry name" value="HAD_sf"/>
</dbReference>
<comment type="caution">
    <text evidence="1">The sequence shown here is derived from an EMBL/GenBank/DDBJ whole genome shotgun (WGS) entry which is preliminary data.</text>
</comment>
<dbReference type="InterPro" id="IPR036412">
    <property type="entry name" value="HAD-like_sf"/>
</dbReference>
<dbReference type="NCBIfam" id="TIGR01484">
    <property type="entry name" value="HAD-SF-IIB"/>
    <property type="match status" value="1"/>
</dbReference>
<dbReference type="EMBL" id="PFBK01000003">
    <property type="protein sequence ID" value="PIR84023.1"/>
    <property type="molecule type" value="Genomic_DNA"/>
</dbReference>
<dbReference type="AlphaFoldDB" id="A0A2H0UC70"/>
<evidence type="ECO:0000313" key="2">
    <source>
        <dbReference type="Proteomes" id="UP000231192"/>
    </source>
</evidence>
<dbReference type="SUPFAM" id="SSF56784">
    <property type="entry name" value="HAD-like"/>
    <property type="match status" value="1"/>
</dbReference>
<proteinExistence type="predicted"/>
<sequence length="240" mass="27082">MPKHFFFDLDGTLTRSRTLMAAAHQELFDKLCREKNVVVITGGQLSQIRKQIPSRFDGMYIVLSQSGNHAIEKNGEILWSERFTQEQKDGILALIRKIHDDVRLPVKDENDLVEDRGSQISYSLIGHHEDVSKKEAFDPGAQKRLAILAKHAEGVEELRKTGADVRPGGTTTFDFTIAGKHKGFNIRRLIEKKDWKKEDCVYVGDALFPGGNDETVIGVIPTHAVRDPNETFDFVKNNLL</sequence>
<dbReference type="UniPathway" id="UPA00126">
    <property type="reaction ID" value="UER00424"/>
</dbReference>
<dbReference type="InterPro" id="IPR006379">
    <property type="entry name" value="HAD-SF_hydro_IIB"/>
</dbReference>
<gene>
    <name evidence="1" type="ORF">COU18_01280</name>
</gene>
<reference evidence="2" key="1">
    <citation type="submission" date="2017-09" db="EMBL/GenBank/DDBJ databases">
        <title>Depth-based differentiation of microbial function through sediment-hosted aquifers and enrichment of novel symbionts in the deep terrestrial subsurface.</title>
        <authorList>
            <person name="Probst A.J."/>
            <person name="Ladd B."/>
            <person name="Jarett J.K."/>
            <person name="Geller-Mcgrath D.E."/>
            <person name="Sieber C.M.K."/>
            <person name="Emerson J.B."/>
            <person name="Anantharaman K."/>
            <person name="Thomas B.C."/>
            <person name="Malmstrom R."/>
            <person name="Stieglmeier M."/>
            <person name="Klingl A."/>
            <person name="Woyke T."/>
            <person name="Ryan C.M."/>
            <person name="Banfield J.F."/>
        </authorList>
    </citation>
    <scope>NUCLEOTIDE SEQUENCE [LARGE SCALE GENOMIC DNA]</scope>
</reference>
<dbReference type="Gene3D" id="3.40.50.1000">
    <property type="entry name" value="HAD superfamily/HAD-like"/>
    <property type="match status" value="1"/>
</dbReference>